<evidence type="ECO:0000313" key="2">
    <source>
        <dbReference type="Proteomes" id="UP000215693"/>
    </source>
</evidence>
<evidence type="ECO:0000313" key="1">
    <source>
        <dbReference type="EMBL" id="OYS10421.1"/>
    </source>
</evidence>
<organism evidence="1 2">
    <name type="scientific">Lactobacillus johnsonii</name>
    <dbReference type="NCBI Taxonomy" id="33959"/>
    <lineage>
        <taxon>Bacteria</taxon>
        <taxon>Bacillati</taxon>
        <taxon>Bacillota</taxon>
        <taxon>Bacilli</taxon>
        <taxon>Lactobacillales</taxon>
        <taxon>Lactobacillaceae</taxon>
        <taxon>Lactobacillus</taxon>
    </lineage>
</organism>
<comment type="caution">
    <text evidence="1">The sequence shown here is derived from an EMBL/GenBank/DDBJ whole genome shotgun (WGS) entry which is preliminary data.</text>
</comment>
<reference evidence="1 2" key="2">
    <citation type="submission" date="2017-09" db="EMBL/GenBank/DDBJ databases">
        <title>Tripartite evolution among Lactobacillus johnsonii, Lactobacillus taiwanensis, Lactobacillus reuteri and their rodent host.</title>
        <authorList>
            <person name="Wang T."/>
            <person name="Knowles S."/>
            <person name="Cheng C."/>
        </authorList>
    </citation>
    <scope>NUCLEOTIDE SEQUENCE [LARGE SCALE GENOMIC DNA]</scope>
    <source>
        <strain evidence="1 2">117c</strain>
    </source>
</reference>
<dbReference type="RefSeq" id="WP_094497021.1">
    <property type="nucleotide sequence ID" value="NZ_NGOD01000073.1"/>
</dbReference>
<reference evidence="1 2" key="1">
    <citation type="submission" date="2017-04" db="EMBL/GenBank/DDBJ databases">
        <authorList>
            <person name="Lin X.B."/>
            <person name="Stothard P."/>
            <person name="Tasseva G."/>
            <person name="Walter J."/>
        </authorList>
    </citation>
    <scope>NUCLEOTIDE SEQUENCE [LARGE SCALE GENOMIC DNA]</scope>
    <source>
        <strain evidence="1 2">117c</strain>
    </source>
</reference>
<protein>
    <recommendedName>
        <fullName evidence="3">Phage protein</fullName>
    </recommendedName>
</protein>
<dbReference type="Proteomes" id="UP000215693">
    <property type="component" value="Unassembled WGS sequence"/>
</dbReference>
<dbReference type="EMBL" id="NGOH01000110">
    <property type="protein sequence ID" value="OYS10421.1"/>
    <property type="molecule type" value="Genomic_DNA"/>
</dbReference>
<proteinExistence type="predicted"/>
<dbReference type="AlphaFoldDB" id="A0A9X6NYP4"/>
<sequence length="65" mass="7562">MKVKTFNRIGNEDKQDFENQINRFIKNKEVIDIKYQTALAIAASDQMGSTGEFEENVLVMYEEDN</sequence>
<dbReference type="InterPro" id="IPR020296">
    <property type="entry name" value="Spore_Cse60"/>
</dbReference>
<evidence type="ECO:0008006" key="3">
    <source>
        <dbReference type="Google" id="ProtNLM"/>
    </source>
</evidence>
<accession>A0A9X6NYP4</accession>
<name>A0A9X6NYP4_LACJH</name>
<dbReference type="Pfam" id="PF10957">
    <property type="entry name" value="Spore_Cse60"/>
    <property type="match status" value="1"/>
</dbReference>
<gene>
    <name evidence="1" type="ORF">CBF50_08930</name>
</gene>